<dbReference type="InterPro" id="IPR021530">
    <property type="entry name" value="AllH-like"/>
</dbReference>
<accession>A0ABR8W1P4</accession>
<dbReference type="Pfam" id="PF11392">
    <property type="entry name" value="AllH"/>
    <property type="match status" value="1"/>
</dbReference>
<comment type="caution">
    <text evidence="1">The sequence shown here is derived from an EMBL/GenBank/DDBJ whole genome shotgun (WGS) entry which is preliminary data.</text>
</comment>
<name>A0ABR8W1P4_9MICO</name>
<protein>
    <submittedName>
        <fullName evidence="1">DUF2877 domain-containing protein</fullName>
    </submittedName>
</protein>
<proteinExistence type="predicted"/>
<gene>
    <name evidence="1" type="ORF">H9633_01355</name>
</gene>
<evidence type="ECO:0000313" key="2">
    <source>
        <dbReference type="Proteomes" id="UP000611521"/>
    </source>
</evidence>
<keyword evidence="2" id="KW-1185">Reference proteome</keyword>
<dbReference type="RefSeq" id="WP_071641473.1">
    <property type="nucleotide sequence ID" value="NZ_JACSPX010000001.1"/>
</dbReference>
<sequence>MTPVATPVALSASSWDAALEETLSGGSRAQPHSTGPVAVAAGTRGAVHSVHGRVVNLRVGDGLIALAHESLDDAPWTVRLHAADWSALSGARVGDDVRITRNALSLSGGALVRVLLAPDGARSLTPDAGVPVGLPAALAVLDGVPSPAASTPFGALAADALSAGIRRLTRTARALLDGEPDAAEATTAAALRLLGLGEGLTPSGDDVLSGLAFVAAHPGFGLTALRHPLRLVAESAEQRTTLLSAVTLRAALEGRARARLHDLVGAIIAGDERAMHRAAAHTAEIGHTSGYDLLTGIRLGVVLALDIPRPSPFTEGDHR</sequence>
<evidence type="ECO:0000313" key="1">
    <source>
        <dbReference type="EMBL" id="MBD8010943.1"/>
    </source>
</evidence>
<organism evidence="1 2">
    <name type="scientific">Microbacterium commune</name>
    <dbReference type="NCBI Taxonomy" id="2762219"/>
    <lineage>
        <taxon>Bacteria</taxon>
        <taxon>Bacillati</taxon>
        <taxon>Actinomycetota</taxon>
        <taxon>Actinomycetes</taxon>
        <taxon>Micrococcales</taxon>
        <taxon>Microbacteriaceae</taxon>
        <taxon>Microbacterium</taxon>
    </lineage>
</organism>
<dbReference type="EMBL" id="JACSPX010000001">
    <property type="protein sequence ID" value="MBD8010943.1"/>
    <property type="molecule type" value="Genomic_DNA"/>
</dbReference>
<reference evidence="1 2" key="1">
    <citation type="submission" date="2020-08" db="EMBL/GenBank/DDBJ databases">
        <title>A Genomic Blueprint of the Chicken Gut Microbiome.</title>
        <authorList>
            <person name="Gilroy R."/>
            <person name="Ravi A."/>
            <person name="Getino M."/>
            <person name="Pursley I."/>
            <person name="Horton D.L."/>
            <person name="Alikhan N.-F."/>
            <person name="Baker D."/>
            <person name="Gharbi K."/>
            <person name="Hall N."/>
            <person name="Watson M."/>
            <person name="Adriaenssens E.M."/>
            <person name="Foster-Nyarko E."/>
            <person name="Jarju S."/>
            <person name="Secka A."/>
            <person name="Antonio M."/>
            <person name="Oren A."/>
            <person name="Chaudhuri R."/>
            <person name="La Ragione R.M."/>
            <person name="Hildebrand F."/>
            <person name="Pallen M.J."/>
        </authorList>
    </citation>
    <scope>NUCLEOTIDE SEQUENCE [LARGE SCALE GENOMIC DNA]</scope>
    <source>
        <strain evidence="1 2">Re1</strain>
    </source>
</reference>
<dbReference type="Proteomes" id="UP000611521">
    <property type="component" value="Unassembled WGS sequence"/>
</dbReference>